<evidence type="ECO:0000256" key="4">
    <source>
        <dbReference type="ARBA" id="ARBA00022801"/>
    </source>
</evidence>
<accession>A0ABN6K7S2</accession>
<evidence type="ECO:0000256" key="5">
    <source>
        <dbReference type="ARBA" id="ARBA00023295"/>
    </source>
</evidence>
<feature type="compositionally biased region" description="Low complexity" evidence="6">
    <location>
        <begin position="23"/>
        <end position="42"/>
    </location>
</feature>
<protein>
    <recommendedName>
        <fullName evidence="3">beta-N-acetylhexosaminidase</fullName>
        <ecNumber evidence="3">3.2.1.52</ecNumber>
    </recommendedName>
</protein>
<dbReference type="InterPro" id="IPR001764">
    <property type="entry name" value="Glyco_hydro_3_N"/>
</dbReference>
<keyword evidence="4" id="KW-0378">Hydrolase</keyword>
<evidence type="ECO:0000256" key="1">
    <source>
        <dbReference type="ARBA" id="ARBA00001231"/>
    </source>
</evidence>
<organism evidence="8 9">
    <name type="scientific">Actinomyces capricornis</name>
    <dbReference type="NCBI Taxonomy" id="2755559"/>
    <lineage>
        <taxon>Bacteria</taxon>
        <taxon>Bacillati</taxon>
        <taxon>Actinomycetota</taxon>
        <taxon>Actinomycetes</taxon>
        <taxon>Actinomycetales</taxon>
        <taxon>Actinomycetaceae</taxon>
        <taxon>Actinomyces</taxon>
    </lineage>
</organism>
<feature type="region of interest" description="Disordered" evidence="6">
    <location>
        <begin position="70"/>
        <end position="119"/>
    </location>
</feature>
<feature type="domain" description="Glycoside hydrolase family 3 N-terminal" evidence="7">
    <location>
        <begin position="122"/>
        <end position="449"/>
    </location>
</feature>
<feature type="compositionally biased region" description="Basic and acidic residues" evidence="6">
    <location>
        <begin position="1"/>
        <end position="12"/>
    </location>
</feature>
<reference evidence="8 9" key="1">
    <citation type="submission" date="2021-08" db="EMBL/GenBank/DDBJ databases">
        <title>Whole genome sequence of novel Actinomyces species strain MAS-1.</title>
        <authorList>
            <person name="Saito M."/>
            <person name="Kuwahara N."/>
            <person name="Takizawa T."/>
            <person name="Gotouda H."/>
            <person name="Ochiai T."/>
        </authorList>
    </citation>
    <scope>NUCLEOTIDE SEQUENCE [LARGE SCALE GENOMIC DNA]</scope>
    <source>
        <strain evidence="8 9">MAS-1</strain>
    </source>
</reference>
<dbReference type="InterPro" id="IPR036962">
    <property type="entry name" value="Glyco_hydro_3_N_sf"/>
</dbReference>
<dbReference type="PANTHER" id="PTHR30480:SF13">
    <property type="entry name" value="BETA-HEXOSAMINIDASE"/>
    <property type="match status" value="1"/>
</dbReference>
<keyword evidence="5" id="KW-0326">Glycosidase</keyword>
<comment type="similarity">
    <text evidence="2">Belongs to the glycosyl hydrolase 3 family.</text>
</comment>
<evidence type="ECO:0000259" key="7">
    <source>
        <dbReference type="Pfam" id="PF00933"/>
    </source>
</evidence>
<feature type="compositionally biased region" description="Low complexity" evidence="6">
    <location>
        <begin position="70"/>
        <end position="116"/>
    </location>
</feature>
<gene>
    <name evidence="8" type="primary">yejJ</name>
    <name evidence="8" type="ORF">MANAM107_14960</name>
</gene>
<dbReference type="Pfam" id="PF00933">
    <property type="entry name" value="Glyco_hydro_3"/>
    <property type="match status" value="1"/>
</dbReference>
<evidence type="ECO:0000256" key="2">
    <source>
        <dbReference type="ARBA" id="ARBA00005336"/>
    </source>
</evidence>
<evidence type="ECO:0000256" key="6">
    <source>
        <dbReference type="SAM" id="MobiDB-lite"/>
    </source>
</evidence>
<dbReference type="EMBL" id="AP025017">
    <property type="protein sequence ID" value="BDA64662.1"/>
    <property type="molecule type" value="Genomic_DNA"/>
</dbReference>
<proteinExistence type="inferred from homology"/>
<dbReference type="SUPFAM" id="SSF51445">
    <property type="entry name" value="(Trans)glycosidases"/>
    <property type="match status" value="1"/>
</dbReference>
<keyword evidence="9" id="KW-1185">Reference proteome</keyword>
<dbReference type="Proteomes" id="UP000824496">
    <property type="component" value="Chromosome"/>
</dbReference>
<evidence type="ECO:0000313" key="8">
    <source>
        <dbReference type="EMBL" id="BDA64662.1"/>
    </source>
</evidence>
<dbReference type="PANTHER" id="PTHR30480">
    <property type="entry name" value="BETA-HEXOSAMINIDASE-RELATED"/>
    <property type="match status" value="1"/>
</dbReference>
<name>A0ABN6K7S2_9ACTO</name>
<comment type="catalytic activity">
    <reaction evidence="1">
        <text>Hydrolysis of terminal non-reducing N-acetyl-D-hexosamine residues in N-acetyl-beta-D-hexosaminides.</text>
        <dbReference type="EC" id="3.2.1.52"/>
    </reaction>
</comment>
<dbReference type="InterPro" id="IPR017853">
    <property type="entry name" value="GH"/>
</dbReference>
<sequence>MVVTMSEERDPSMPEAAAVPNSAGPTGPTGPGTTRNPATPGAYGHLHAGRRPVIMTALLGAAALAGCGAQEASSGSPQASSRPAPATAPPSQAGASPSEAPGSAAPSATDSSSPDPLEGWSLEEKVGQLIMVGVEADAPSPLASAAITDHHVGGLFIAGRTQAGSQAISALVGSLTGPASTTGDRPPLLVATDQEGGQVQVLSGPGFSPIPSAEQQAVLPTDQLLASARTWGQELAACGVTMNLAPAADLVDVVDPASNEPIGRWGRHYGRDAASVSAQAMAFAQGMGEAGVLAVYKHFPGLGRVVENTDTTAGVTDTTTSRSGDAAVSVFASAISGGAQVIMMSSATYTLIDASAPAVFSPTIVTDMLRGDMGFTGVIMTDDASTAVQLQQWEPGERAVRAVRAGCDLVLASADASTAAPMAQALVAAAQADPSLAARVDESARRILALKNSQ</sequence>
<feature type="region of interest" description="Disordered" evidence="6">
    <location>
        <begin position="1"/>
        <end position="46"/>
    </location>
</feature>
<evidence type="ECO:0000313" key="9">
    <source>
        <dbReference type="Proteomes" id="UP000824496"/>
    </source>
</evidence>
<dbReference type="InterPro" id="IPR019800">
    <property type="entry name" value="Glyco_hydro_3_AS"/>
</dbReference>
<dbReference type="Gene3D" id="3.20.20.300">
    <property type="entry name" value="Glycoside hydrolase, family 3, N-terminal domain"/>
    <property type="match status" value="1"/>
</dbReference>
<dbReference type="InterPro" id="IPR050226">
    <property type="entry name" value="NagZ_Beta-hexosaminidase"/>
</dbReference>
<dbReference type="EC" id="3.2.1.52" evidence="3"/>
<dbReference type="PROSITE" id="PS00775">
    <property type="entry name" value="GLYCOSYL_HYDROL_F3"/>
    <property type="match status" value="1"/>
</dbReference>
<evidence type="ECO:0000256" key="3">
    <source>
        <dbReference type="ARBA" id="ARBA00012663"/>
    </source>
</evidence>